<organism evidence="1 2">
    <name type="scientific">Bacteroides nordii</name>
    <dbReference type="NCBI Taxonomy" id="291645"/>
    <lineage>
        <taxon>Bacteria</taxon>
        <taxon>Pseudomonadati</taxon>
        <taxon>Bacteroidota</taxon>
        <taxon>Bacteroidia</taxon>
        <taxon>Bacteroidales</taxon>
        <taxon>Bacteroidaceae</taxon>
        <taxon>Bacteroides</taxon>
    </lineage>
</organism>
<name>A0A413VMG0_9BACE</name>
<dbReference type="Proteomes" id="UP000284379">
    <property type="component" value="Unassembled WGS sequence"/>
</dbReference>
<accession>A0A413VMG0</accession>
<gene>
    <name evidence="1" type="ORF">DW888_12040</name>
</gene>
<comment type="caution">
    <text evidence="1">The sequence shown here is derived from an EMBL/GenBank/DDBJ whole genome shotgun (WGS) entry which is preliminary data.</text>
</comment>
<evidence type="ECO:0000313" key="2">
    <source>
        <dbReference type="Proteomes" id="UP000284379"/>
    </source>
</evidence>
<dbReference type="AlphaFoldDB" id="A0A413VMG0"/>
<dbReference type="EMBL" id="QSGO01000008">
    <property type="protein sequence ID" value="RHB34684.1"/>
    <property type="molecule type" value="Genomic_DNA"/>
</dbReference>
<protein>
    <submittedName>
        <fullName evidence="1">Uncharacterized protein</fullName>
    </submittedName>
</protein>
<sequence>MIIITFSSCFNSYGFEYISPQSNTEFKSLLKRRINADFHLRELQSFNLCLSVLIRVSSDKYYSVELCVTLWWVLLISDQFRLPLIYCKTFQENSVFVNEILILRNFNTNVQKTKWNNNKGS</sequence>
<reference evidence="1 2" key="1">
    <citation type="submission" date="2018-08" db="EMBL/GenBank/DDBJ databases">
        <title>A genome reference for cultivated species of the human gut microbiota.</title>
        <authorList>
            <person name="Zou Y."/>
            <person name="Xue W."/>
            <person name="Luo G."/>
        </authorList>
    </citation>
    <scope>NUCLEOTIDE SEQUENCE [LARGE SCALE GENOMIC DNA]</scope>
    <source>
        <strain evidence="1 2">AM40-30BH</strain>
    </source>
</reference>
<proteinExistence type="predicted"/>
<evidence type="ECO:0000313" key="1">
    <source>
        <dbReference type="EMBL" id="RHB34684.1"/>
    </source>
</evidence>